<reference evidence="4" key="1">
    <citation type="submission" date="2010-08" db="EMBL/GenBank/DDBJ databases">
        <authorList>
            <consortium name="Caenorhabditis japonica Sequencing Consortium"/>
            <person name="Wilson R.K."/>
        </authorList>
    </citation>
    <scope>NUCLEOTIDE SEQUENCE [LARGE SCALE GENOMIC DNA]</scope>
    <source>
        <strain evidence="4">DF5081</strain>
    </source>
</reference>
<dbReference type="AlphaFoldDB" id="A0A8R1E6L6"/>
<feature type="region of interest" description="Disordered" evidence="1">
    <location>
        <begin position="74"/>
        <end position="128"/>
    </location>
</feature>
<keyword evidence="2" id="KW-0812">Transmembrane</keyword>
<reference evidence="3" key="2">
    <citation type="submission" date="2022-06" db="UniProtKB">
        <authorList>
            <consortium name="EnsemblMetazoa"/>
        </authorList>
    </citation>
    <scope>IDENTIFICATION</scope>
    <source>
        <strain evidence="3">DF5081</strain>
    </source>
</reference>
<organism evidence="3 4">
    <name type="scientific">Caenorhabditis japonica</name>
    <dbReference type="NCBI Taxonomy" id="281687"/>
    <lineage>
        <taxon>Eukaryota</taxon>
        <taxon>Metazoa</taxon>
        <taxon>Ecdysozoa</taxon>
        <taxon>Nematoda</taxon>
        <taxon>Chromadorea</taxon>
        <taxon>Rhabditida</taxon>
        <taxon>Rhabditina</taxon>
        <taxon>Rhabditomorpha</taxon>
        <taxon>Rhabditoidea</taxon>
        <taxon>Rhabditidae</taxon>
        <taxon>Peloderinae</taxon>
        <taxon>Caenorhabditis</taxon>
    </lineage>
</organism>
<evidence type="ECO:0000256" key="1">
    <source>
        <dbReference type="SAM" id="MobiDB-lite"/>
    </source>
</evidence>
<sequence length="128" mass="13685">MIELKNLSSPRVAIPIVGIVVLIVVSTLVAMFYIRNPTVTDNLFGSTTDETTTFSSHTGDIMSNDHMTHTNQASLGAAVNAEEAHATSSTKGNFEHSPSTSSPVTIPTTHTKEDSTTPMHAIEPVQHL</sequence>
<feature type="transmembrane region" description="Helical" evidence="2">
    <location>
        <begin position="12"/>
        <end position="34"/>
    </location>
</feature>
<keyword evidence="2" id="KW-0472">Membrane</keyword>
<evidence type="ECO:0000313" key="4">
    <source>
        <dbReference type="Proteomes" id="UP000005237"/>
    </source>
</evidence>
<protein>
    <submittedName>
        <fullName evidence="3">Uncharacterized protein</fullName>
    </submittedName>
</protein>
<proteinExistence type="predicted"/>
<name>A0A8R1E6L6_CAEJA</name>
<dbReference type="EnsemblMetazoa" id="CJA20676.1">
    <property type="protein sequence ID" value="CJA20676.1"/>
    <property type="gene ID" value="WBGene00176248"/>
</dbReference>
<feature type="compositionally biased region" description="Low complexity" evidence="1">
    <location>
        <begin position="97"/>
        <end position="109"/>
    </location>
</feature>
<keyword evidence="4" id="KW-1185">Reference proteome</keyword>
<accession>A0A8R1E6L6</accession>
<evidence type="ECO:0000313" key="3">
    <source>
        <dbReference type="EnsemblMetazoa" id="CJA20676.1"/>
    </source>
</evidence>
<dbReference type="Proteomes" id="UP000005237">
    <property type="component" value="Unassembled WGS sequence"/>
</dbReference>
<evidence type="ECO:0000256" key="2">
    <source>
        <dbReference type="SAM" id="Phobius"/>
    </source>
</evidence>
<keyword evidence="2" id="KW-1133">Transmembrane helix</keyword>